<protein>
    <recommendedName>
        <fullName evidence="1">non-specific serine/threonine protein kinase</fullName>
        <ecNumber evidence="1">2.7.11.1</ecNumber>
    </recommendedName>
</protein>
<dbReference type="GO" id="GO:0004674">
    <property type="term" value="F:protein serine/threonine kinase activity"/>
    <property type="evidence" value="ECO:0007669"/>
    <property type="project" value="UniProtKB-KW"/>
</dbReference>
<evidence type="ECO:0000256" key="1">
    <source>
        <dbReference type="ARBA" id="ARBA00012513"/>
    </source>
</evidence>
<feature type="binding site" evidence="6">
    <location>
        <position position="34"/>
    </location>
    <ligand>
        <name>ATP</name>
        <dbReference type="ChEBI" id="CHEBI:30616"/>
    </ligand>
</feature>
<dbReference type="GO" id="GO:0000045">
    <property type="term" value="P:autophagosome assembly"/>
    <property type="evidence" value="ECO:0007669"/>
    <property type="project" value="TreeGrafter"/>
</dbReference>
<keyword evidence="3 6" id="KW-0547">Nucleotide-binding</keyword>
<keyword evidence="2" id="KW-0808">Transferase</keyword>
<dbReference type="InterPro" id="IPR045269">
    <property type="entry name" value="Atg1-like"/>
</dbReference>
<dbReference type="GO" id="GO:0005776">
    <property type="term" value="C:autophagosome"/>
    <property type="evidence" value="ECO:0007669"/>
    <property type="project" value="TreeGrafter"/>
</dbReference>
<reference evidence="10" key="1">
    <citation type="journal article" date="2009" name="PLoS Pathog.">
        <title>Genomic analyses of the microsporidian Nosema ceranae, an emergent pathogen of honey bees.</title>
        <authorList>
            <person name="Cornman R.S."/>
            <person name="Chen Y.P."/>
            <person name="Schatz M.C."/>
            <person name="Street C."/>
            <person name="Zhao Y."/>
            <person name="Desany B."/>
            <person name="Egholm M."/>
            <person name="Hutchison S."/>
            <person name="Pettis J.S."/>
            <person name="Lipkin W.I."/>
            <person name="Evans J.D."/>
        </authorList>
    </citation>
    <scope>NUCLEOTIDE SEQUENCE [LARGE SCALE GENOMIC DNA]</scope>
    <source>
        <strain evidence="10">BRL01</strain>
    </source>
</reference>
<evidence type="ECO:0000313" key="9">
    <source>
        <dbReference type="EMBL" id="EEQ83092.1"/>
    </source>
</evidence>
<accession>C4V6P6</accession>
<keyword evidence="7" id="KW-0723">Serine/threonine-protein kinase</keyword>
<evidence type="ECO:0000256" key="2">
    <source>
        <dbReference type="ARBA" id="ARBA00022679"/>
    </source>
</evidence>
<dbReference type="GO" id="GO:0005524">
    <property type="term" value="F:ATP binding"/>
    <property type="evidence" value="ECO:0007669"/>
    <property type="project" value="UniProtKB-UniRule"/>
</dbReference>
<dbReference type="EC" id="2.7.11.1" evidence="1"/>
<dbReference type="InterPro" id="IPR017441">
    <property type="entry name" value="Protein_kinase_ATP_BS"/>
</dbReference>
<dbReference type="PROSITE" id="PS00108">
    <property type="entry name" value="PROTEIN_KINASE_ST"/>
    <property type="match status" value="1"/>
</dbReference>
<evidence type="ECO:0000256" key="6">
    <source>
        <dbReference type="PROSITE-ProRule" id="PRU10141"/>
    </source>
</evidence>
<dbReference type="KEGG" id="nce:NCER_100088"/>
<dbReference type="GO" id="GO:0010506">
    <property type="term" value="P:regulation of autophagy"/>
    <property type="evidence" value="ECO:0007669"/>
    <property type="project" value="InterPro"/>
</dbReference>
<dbReference type="GO" id="GO:0005829">
    <property type="term" value="C:cytosol"/>
    <property type="evidence" value="ECO:0007669"/>
    <property type="project" value="TreeGrafter"/>
</dbReference>
<keyword evidence="4" id="KW-0418">Kinase</keyword>
<comment type="similarity">
    <text evidence="7">Belongs to the protein kinase superfamily.</text>
</comment>
<evidence type="ECO:0000259" key="8">
    <source>
        <dbReference type="PROSITE" id="PS50011"/>
    </source>
</evidence>
<dbReference type="InterPro" id="IPR000719">
    <property type="entry name" value="Prot_kinase_dom"/>
</dbReference>
<dbReference type="SMART" id="SM00220">
    <property type="entry name" value="S_TKc"/>
    <property type="match status" value="1"/>
</dbReference>
<evidence type="ECO:0000256" key="4">
    <source>
        <dbReference type="ARBA" id="ARBA00022777"/>
    </source>
</evidence>
<dbReference type="PANTHER" id="PTHR24348:SF22">
    <property type="entry name" value="NON-SPECIFIC SERINE_THREONINE PROTEIN KINASE"/>
    <property type="match status" value="1"/>
</dbReference>
<dbReference type="VEuPathDB" id="MicrosporidiaDB:NCER_100088"/>
<sequence>MHMEKYKFIEKLGRGTHGTVYLLESPDNKQLVCKSVVEKHLKHAKREVSILSTLSHKRIIKLVEFVQSKGSSFIILEYANRGTLETVISFFIQKNRKATNFLLWSVFSQVAEGLEYLHSKSIIHRDIKPSNILINSVDFNREEILNFKICDFSLSYQLCDEFTESSIVGTPFYMAPEIVNKIKYNTGVDIWGLGVILYELGSLTKPFKGENRTELYKQIKKQVIKIDFIKDKDLVDLLLKCLSRTNRITAQEILNNSNVKLHLTILDLKHKDLKIEELQKKVNVLEKRLEWPPTPNK</sequence>
<dbReference type="SUPFAM" id="SSF56112">
    <property type="entry name" value="Protein kinase-like (PK-like)"/>
    <property type="match status" value="1"/>
</dbReference>
<evidence type="ECO:0000256" key="3">
    <source>
        <dbReference type="ARBA" id="ARBA00022741"/>
    </source>
</evidence>
<dbReference type="OrthoDB" id="248923at2759"/>
<organism evidence="10">
    <name type="scientific">Vairimorpha ceranae (strain BRL01)</name>
    <name type="common">Microsporidian parasite</name>
    <name type="synonym">Nosema ceranae</name>
    <dbReference type="NCBI Taxonomy" id="578460"/>
    <lineage>
        <taxon>Eukaryota</taxon>
        <taxon>Fungi</taxon>
        <taxon>Fungi incertae sedis</taxon>
        <taxon>Microsporidia</taxon>
        <taxon>Nosematidae</taxon>
        <taxon>Vairimorpha</taxon>
    </lineage>
</organism>
<dbReference type="STRING" id="578460.C4V6P6"/>
<evidence type="ECO:0000256" key="5">
    <source>
        <dbReference type="ARBA" id="ARBA00022840"/>
    </source>
</evidence>
<dbReference type="PROSITE" id="PS00107">
    <property type="entry name" value="PROTEIN_KINASE_ATP"/>
    <property type="match status" value="1"/>
</dbReference>
<dbReference type="EMBL" id="ACOL01000003">
    <property type="protein sequence ID" value="EEQ83092.1"/>
    <property type="molecule type" value="Genomic_DNA"/>
</dbReference>
<dbReference type="HOGENOM" id="CLU_000288_63_23_1"/>
<dbReference type="InterPro" id="IPR008271">
    <property type="entry name" value="Ser/Thr_kinase_AS"/>
</dbReference>
<dbReference type="GO" id="GO:0000407">
    <property type="term" value="C:phagophore assembly site"/>
    <property type="evidence" value="ECO:0007669"/>
    <property type="project" value="TreeGrafter"/>
</dbReference>
<evidence type="ECO:0000313" key="10">
    <source>
        <dbReference type="Proteomes" id="UP000009082"/>
    </source>
</evidence>
<dbReference type="OMA" id="YACTVAT"/>
<keyword evidence="5 6" id="KW-0067">ATP-binding</keyword>
<dbReference type="AlphaFoldDB" id="C4V6P6"/>
<dbReference type="Pfam" id="PF00069">
    <property type="entry name" value="Pkinase"/>
    <property type="match status" value="1"/>
</dbReference>
<dbReference type="Proteomes" id="UP000009082">
    <property type="component" value="Unassembled WGS sequence"/>
</dbReference>
<dbReference type="GO" id="GO:0016020">
    <property type="term" value="C:membrane"/>
    <property type="evidence" value="ECO:0007669"/>
    <property type="project" value="TreeGrafter"/>
</dbReference>
<dbReference type="PANTHER" id="PTHR24348">
    <property type="entry name" value="SERINE/THREONINE-PROTEIN KINASE UNC-51-RELATED"/>
    <property type="match status" value="1"/>
</dbReference>
<dbReference type="Gene3D" id="1.10.510.10">
    <property type="entry name" value="Transferase(Phosphotransferase) domain 1"/>
    <property type="match status" value="1"/>
</dbReference>
<dbReference type="InParanoid" id="C4V6P6"/>
<feature type="domain" description="Protein kinase" evidence="8">
    <location>
        <begin position="6"/>
        <end position="265"/>
    </location>
</feature>
<dbReference type="PROSITE" id="PS50011">
    <property type="entry name" value="PROTEIN_KINASE_DOM"/>
    <property type="match status" value="1"/>
</dbReference>
<gene>
    <name evidence="9" type="ORF">NCER_100088</name>
</gene>
<name>C4V6P6_VAIC1</name>
<proteinExistence type="inferred from homology"/>
<dbReference type="InterPro" id="IPR011009">
    <property type="entry name" value="Kinase-like_dom_sf"/>
</dbReference>
<evidence type="ECO:0000256" key="7">
    <source>
        <dbReference type="RuleBase" id="RU000304"/>
    </source>
</evidence>